<dbReference type="InterPro" id="IPR010934">
    <property type="entry name" value="NADH_DH_su5_C"/>
</dbReference>
<dbReference type="InterPro" id="IPR001750">
    <property type="entry name" value="ND/Mrp_TM"/>
</dbReference>
<dbReference type="GO" id="GO:0005743">
    <property type="term" value="C:mitochondrial inner membrane"/>
    <property type="evidence" value="ECO:0007669"/>
    <property type="project" value="UniProtKB-SubCell"/>
</dbReference>
<keyword evidence="10" id="KW-0249">Electron transport</keyword>
<evidence type="ECO:0000256" key="6">
    <source>
        <dbReference type="ARBA" id="ARBA00022660"/>
    </source>
</evidence>
<dbReference type="EC" id="7.1.1.2" evidence="3"/>
<dbReference type="PANTHER" id="PTHR42829">
    <property type="entry name" value="NADH-UBIQUINONE OXIDOREDUCTASE CHAIN 5"/>
    <property type="match status" value="1"/>
</dbReference>
<evidence type="ECO:0000256" key="13">
    <source>
        <dbReference type="ARBA" id="ARBA00023075"/>
    </source>
</evidence>
<comment type="subcellular location">
    <subcellularLocation>
        <location evidence="2">Mitochondrion inner membrane</location>
        <topology evidence="2">Multi-pass membrane protein</topology>
    </subcellularLocation>
</comment>
<dbReference type="Pfam" id="PF06455">
    <property type="entry name" value="NADH5_C"/>
    <property type="match status" value="1"/>
</dbReference>
<evidence type="ECO:0000256" key="16">
    <source>
        <dbReference type="ARBA" id="ARBA00031027"/>
    </source>
</evidence>
<dbReference type="InterPro" id="IPR003945">
    <property type="entry name" value="NU5C-like"/>
</dbReference>
<dbReference type="PANTHER" id="PTHR42829:SF2">
    <property type="entry name" value="NADH-UBIQUINONE OXIDOREDUCTASE CHAIN 5"/>
    <property type="match status" value="1"/>
</dbReference>
<evidence type="ECO:0000256" key="2">
    <source>
        <dbReference type="ARBA" id="ARBA00004448"/>
    </source>
</evidence>
<feature type="transmembrane region" description="Helical" evidence="18">
    <location>
        <begin position="73"/>
        <end position="91"/>
    </location>
</feature>
<keyword evidence="12" id="KW-0520">NAD</keyword>
<feature type="domain" description="NADH dehydrogenase subunit 5 C-terminal" evidence="20">
    <location>
        <begin position="368"/>
        <end position="534"/>
    </location>
</feature>
<evidence type="ECO:0000256" key="4">
    <source>
        <dbReference type="ARBA" id="ARBA00021096"/>
    </source>
</evidence>
<evidence type="ECO:0000256" key="12">
    <source>
        <dbReference type="ARBA" id="ARBA00023027"/>
    </source>
</evidence>
<feature type="transmembrane region" description="Helical" evidence="18">
    <location>
        <begin position="193"/>
        <end position="211"/>
    </location>
</feature>
<evidence type="ECO:0000256" key="15">
    <source>
        <dbReference type="ARBA" id="ARBA00023136"/>
    </source>
</evidence>
<keyword evidence="9" id="KW-1278">Translocase</keyword>
<evidence type="ECO:0000259" key="20">
    <source>
        <dbReference type="Pfam" id="PF06455"/>
    </source>
</evidence>
<sequence length="536" mass="59867">MLLAISAAAMCCSFMLFTLDEVYLLKMSFLYLDYQMCSDWLGMSFIFLVLLISSQVVIYSSYYMSEEVFMGRFMHMLLGFILSMILLIVSSDGLSLMLDWDGLGITSYLLIMFYKNYASSSSGMITVLSNWVGDVLILWSLGLMFYSKSWDYVFLSYFSSSIMVFFIVSSFTKSAQLPFSAWLPAAMAAPTPVSSLVHSSTLVTAGIYLMIRLSPSFESGGCFLLILAGAVTSFFSGLAAFGENDLKRVIALSTLSQLGVMMFSLGLGLTLFCYFHLFAHALFKALLFMCSGVVIHSLGVQDMRRMGGVSKMLPYTSHIILVCSLSLMGFPFLSGFFSKDLIIESSEELFMVISSILMLMSCFLTSVYSSRIALMCLCSYNYNLSCQYSDEEGDYLVPLFILYWGAVVGGYLFYWGFLGYMSPILGGFEKIMLLCFVGAGVALPYFIKLYSFNLSHCLGNMFFLPFITGYMSSTPLRVGELLFYKGDQGWVEEMGLSLVYENSMWGSSLFSFLSSSPYKVMILGSLLSLLIIYFHS</sequence>
<reference evidence="21" key="2">
    <citation type="journal article" date="2013" name="Sci. China Life Sci.">
        <title>Mitochondrial genome sequences of Artemia tibetiana and Artemia urmiana: assessing molecular changes for high plateau adaptation.</title>
        <authorList>
            <person name="Zhang H."/>
            <person name="Luo Q."/>
            <person name="Sun J."/>
            <person name="Liu F."/>
            <person name="Wu G."/>
            <person name="Yu J."/>
            <person name="Wang W."/>
        </authorList>
    </citation>
    <scope>NUCLEOTIDE SEQUENCE</scope>
</reference>
<proteinExistence type="predicted"/>
<feature type="transmembrane region" description="Helical" evidence="18">
    <location>
        <begin position="395"/>
        <end position="418"/>
    </location>
</feature>
<evidence type="ECO:0000256" key="1">
    <source>
        <dbReference type="ARBA" id="ARBA00003257"/>
    </source>
</evidence>
<feature type="transmembrane region" description="Helical" evidence="18">
    <location>
        <begin position="249"/>
        <end position="272"/>
    </location>
</feature>
<evidence type="ECO:0000256" key="14">
    <source>
        <dbReference type="ARBA" id="ARBA00023128"/>
    </source>
</evidence>
<evidence type="ECO:0000256" key="5">
    <source>
        <dbReference type="ARBA" id="ARBA00022448"/>
    </source>
</evidence>
<keyword evidence="14 21" id="KW-0496">Mitochondrion</keyword>
<comment type="function">
    <text evidence="1">Core subunit of the mitochondrial membrane respiratory chain NADH dehydrogenase (Complex I) that is believed to belong to the minimal assembly required for catalysis. Complex I functions in the transfer of electrons from NADH to the respiratory chain. The immediate electron acceptor for the enzyme is believed to be ubiquinone.</text>
</comment>
<evidence type="ECO:0000256" key="3">
    <source>
        <dbReference type="ARBA" id="ARBA00012944"/>
    </source>
</evidence>
<name>M9NVF2_ARTSX</name>
<dbReference type="EMBL" id="JQ975176">
    <property type="protein sequence ID" value="AFP72823.1"/>
    <property type="molecule type" value="Genomic_DNA"/>
</dbReference>
<keyword evidence="6" id="KW-0679">Respiratory chain</keyword>
<keyword evidence="8" id="KW-0999">Mitochondrion inner membrane</keyword>
<gene>
    <name evidence="21" type="primary">ND5</name>
</gene>
<dbReference type="PRINTS" id="PR01434">
    <property type="entry name" value="NADHDHGNASE5"/>
</dbReference>
<feature type="transmembrane region" description="Helical" evidence="18">
    <location>
        <begin position="516"/>
        <end position="534"/>
    </location>
</feature>
<feature type="transmembrane region" description="Helical" evidence="18">
    <location>
        <begin position="223"/>
        <end position="242"/>
    </location>
</feature>
<organism evidence="21">
    <name type="scientific">Artemia sp.</name>
    <name type="common">Brine shrimp</name>
    <dbReference type="NCBI Taxonomy" id="6662"/>
    <lineage>
        <taxon>Eukaryota</taxon>
        <taxon>Metazoa</taxon>
        <taxon>Ecdysozoa</taxon>
        <taxon>Arthropoda</taxon>
        <taxon>Crustacea</taxon>
        <taxon>Branchiopoda</taxon>
        <taxon>Anostraca</taxon>
        <taxon>Artemiidae</taxon>
        <taxon>Artemia</taxon>
    </lineage>
</organism>
<feature type="transmembrane region" description="Helical" evidence="18">
    <location>
        <begin position="42"/>
        <end position="61"/>
    </location>
</feature>
<evidence type="ECO:0000256" key="18">
    <source>
        <dbReference type="SAM" id="Phobius"/>
    </source>
</evidence>
<feature type="transmembrane region" description="Helical" evidence="18">
    <location>
        <begin position="349"/>
        <end position="374"/>
    </location>
</feature>
<keyword evidence="11 18" id="KW-1133">Transmembrane helix</keyword>
<keyword evidence="7 18" id="KW-0812">Transmembrane</keyword>
<feature type="transmembrane region" description="Helical" evidence="18">
    <location>
        <begin position="430"/>
        <end position="447"/>
    </location>
</feature>
<keyword evidence="5" id="KW-0813">Transport</keyword>
<protein>
    <recommendedName>
        <fullName evidence="4">NADH-ubiquinone oxidoreductase chain 5</fullName>
        <ecNumber evidence="3">7.1.1.2</ecNumber>
    </recommendedName>
    <alternativeName>
        <fullName evidence="16">NADH dehydrogenase subunit 5</fullName>
    </alternativeName>
</protein>
<evidence type="ECO:0000256" key="11">
    <source>
        <dbReference type="ARBA" id="ARBA00022989"/>
    </source>
</evidence>
<evidence type="ECO:0000256" key="7">
    <source>
        <dbReference type="ARBA" id="ARBA00022692"/>
    </source>
</evidence>
<reference evidence="21" key="1">
    <citation type="submission" date="2012-04" db="EMBL/GenBank/DDBJ databases">
        <authorList>
            <person name="Xiao Z.H."/>
            <person name="Bin L.Q."/>
            <person name="Jing S."/>
        </authorList>
    </citation>
    <scope>NUCLEOTIDE SEQUENCE</scope>
</reference>
<dbReference type="GO" id="GO:0003954">
    <property type="term" value="F:NADH dehydrogenase activity"/>
    <property type="evidence" value="ECO:0007669"/>
    <property type="project" value="TreeGrafter"/>
</dbReference>
<geneLocation type="mitochondrion" evidence="21"/>
<accession>M9NVF2</accession>
<dbReference type="GO" id="GO:0042773">
    <property type="term" value="P:ATP synthesis coupled electron transport"/>
    <property type="evidence" value="ECO:0007669"/>
    <property type="project" value="InterPro"/>
</dbReference>
<evidence type="ECO:0000313" key="21">
    <source>
        <dbReference type="EMBL" id="AFP72823.1"/>
    </source>
</evidence>
<dbReference type="GO" id="GO:0008137">
    <property type="term" value="F:NADH dehydrogenase (ubiquinone) activity"/>
    <property type="evidence" value="ECO:0007669"/>
    <property type="project" value="UniProtKB-EC"/>
</dbReference>
<keyword evidence="15 18" id="KW-0472">Membrane</keyword>
<feature type="domain" description="NADH:quinone oxidoreductase/Mrp antiporter transmembrane" evidence="19">
    <location>
        <begin position="91"/>
        <end position="363"/>
    </location>
</feature>
<comment type="catalytic activity">
    <reaction evidence="17">
        <text>a ubiquinone + NADH + 5 H(+)(in) = a ubiquinol + NAD(+) + 4 H(+)(out)</text>
        <dbReference type="Rhea" id="RHEA:29091"/>
        <dbReference type="Rhea" id="RHEA-COMP:9565"/>
        <dbReference type="Rhea" id="RHEA-COMP:9566"/>
        <dbReference type="ChEBI" id="CHEBI:15378"/>
        <dbReference type="ChEBI" id="CHEBI:16389"/>
        <dbReference type="ChEBI" id="CHEBI:17976"/>
        <dbReference type="ChEBI" id="CHEBI:57540"/>
        <dbReference type="ChEBI" id="CHEBI:57945"/>
        <dbReference type="EC" id="7.1.1.2"/>
    </reaction>
</comment>
<feature type="transmembrane region" description="Helical" evidence="18">
    <location>
        <begin position="319"/>
        <end position="337"/>
    </location>
</feature>
<evidence type="ECO:0000256" key="9">
    <source>
        <dbReference type="ARBA" id="ARBA00022967"/>
    </source>
</evidence>
<feature type="transmembrane region" description="Helical" evidence="18">
    <location>
        <begin position="126"/>
        <end position="146"/>
    </location>
</feature>
<dbReference type="AlphaFoldDB" id="M9NVF2"/>
<evidence type="ECO:0000256" key="17">
    <source>
        <dbReference type="ARBA" id="ARBA00049551"/>
    </source>
</evidence>
<dbReference type="GO" id="GO:0015990">
    <property type="term" value="P:electron transport coupled proton transport"/>
    <property type="evidence" value="ECO:0007669"/>
    <property type="project" value="TreeGrafter"/>
</dbReference>
<dbReference type="Pfam" id="PF00361">
    <property type="entry name" value="Proton_antipo_M"/>
    <property type="match status" value="1"/>
</dbReference>
<feature type="transmembrane region" description="Helical" evidence="18">
    <location>
        <begin position="152"/>
        <end position="172"/>
    </location>
</feature>
<evidence type="ECO:0000256" key="10">
    <source>
        <dbReference type="ARBA" id="ARBA00022982"/>
    </source>
</evidence>
<keyword evidence="13" id="KW-0830">Ubiquinone</keyword>
<evidence type="ECO:0000256" key="8">
    <source>
        <dbReference type="ARBA" id="ARBA00022792"/>
    </source>
</evidence>
<feature type="transmembrane region" description="Helical" evidence="18">
    <location>
        <begin position="278"/>
        <end position="298"/>
    </location>
</feature>
<evidence type="ECO:0000259" key="19">
    <source>
        <dbReference type="Pfam" id="PF00361"/>
    </source>
</evidence>